<evidence type="ECO:0000256" key="4">
    <source>
        <dbReference type="ARBA" id="ARBA00022691"/>
    </source>
</evidence>
<evidence type="ECO:0000256" key="3">
    <source>
        <dbReference type="ARBA" id="ARBA00022679"/>
    </source>
</evidence>
<dbReference type="InterPro" id="IPR050723">
    <property type="entry name" value="CFA/CMAS"/>
</dbReference>
<dbReference type="PIRSF" id="PIRSF003085">
    <property type="entry name" value="CMAS"/>
    <property type="match status" value="1"/>
</dbReference>
<sequence length="448" mass="50413">MDTPGSDTAPITDADGKISALRALLEDVHARLAPDFGFRLWDGSRVPADWPDDGLAITIADPGVVAKLVRRPRLDTLIKLHVDGRLDLAGGSFFDLVAARPTGKPGRLLRGISKRRVLAVIRHFFFVPQGPASVLDPVKGDAIARDGSEATNRSNVAYHYDVSNDFYALFLDPEMVYTCAYFAEDHMDLERAQCDKLDMICRKLRLQPGERFLDIGSGWGALVCHAAEHYGVEAHGVTLSSEQLALAREKAQKCGIADRVTFHFQDYRAMEGSFDKIASIGMFEQVGIRNHGDYFATMNRLLRPGGLYLHHCIARRAKRSDKRFLKMSPEYRALVRYIFPGGELDHLGMSISNLERAGFEIHDVEGWREHYRRTTYLWWERLAARREEAEKLVGPEKLRMWLLYLAGCSLAFARGGAYVNQTLTSKRIKGDRGHAPLPVPLSRVDLYR</sequence>
<protein>
    <submittedName>
        <fullName evidence="7">Cyclopropane-fatty-acyl-phospholipid synthase</fullName>
        <ecNumber evidence="7">2.1.1.79</ecNumber>
    </submittedName>
</protein>
<dbReference type="Pfam" id="PF02353">
    <property type="entry name" value="CMAS"/>
    <property type="match status" value="1"/>
</dbReference>
<dbReference type="InterPro" id="IPR029063">
    <property type="entry name" value="SAM-dependent_MTases_sf"/>
</dbReference>
<dbReference type="GO" id="GO:0032259">
    <property type="term" value="P:methylation"/>
    <property type="evidence" value="ECO:0007669"/>
    <property type="project" value="UniProtKB-KW"/>
</dbReference>
<keyword evidence="10" id="KW-1185">Reference proteome</keyword>
<comment type="caution">
    <text evidence="7">The sequence shown here is derived from an EMBL/GenBank/DDBJ whole genome shotgun (WGS) entry which is preliminary data.</text>
</comment>
<evidence type="ECO:0000256" key="2">
    <source>
        <dbReference type="ARBA" id="ARBA00022603"/>
    </source>
</evidence>
<dbReference type="CDD" id="cd02440">
    <property type="entry name" value="AdoMet_MTases"/>
    <property type="match status" value="1"/>
</dbReference>
<dbReference type="PANTHER" id="PTHR43667:SF1">
    <property type="entry name" value="CYCLOPROPANE-FATTY-ACYL-PHOSPHOLIPID SYNTHASE"/>
    <property type="match status" value="1"/>
</dbReference>
<organism evidence="7 9">
    <name type="scientific">Saliniramus fredricksonii</name>
    <dbReference type="NCBI Taxonomy" id="1653334"/>
    <lineage>
        <taxon>Bacteria</taxon>
        <taxon>Pseudomonadati</taxon>
        <taxon>Pseudomonadota</taxon>
        <taxon>Alphaproteobacteria</taxon>
        <taxon>Hyphomicrobiales</taxon>
        <taxon>Salinarimonadaceae</taxon>
        <taxon>Saliniramus</taxon>
    </lineage>
</organism>
<accession>A0A0P7ZZB6</accession>
<comment type="similarity">
    <text evidence="1">Belongs to the CFA/CMAS family.</text>
</comment>
<dbReference type="GO" id="GO:0008825">
    <property type="term" value="F:cyclopropane-fatty-acyl-phospholipid synthase activity"/>
    <property type="evidence" value="ECO:0007669"/>
    <property type="project" value="UniProtKB-EC"/>
</dbReference>
<name>A0A0P7ZZB6_9HYPH</name>
<evidence type="ECO:0000313" key="8">
    <source>
        <dbReference type="EMBL" id="SCC79682.1"/>
    </source>
</evidence>
<dbReference type="PATRIC" id="fig|1653334.4.peg.3583"/>
<dbReference type="EMBL" id="FMBM01000001">
    <property type="protein sequence ID" value="SCC79682.1"/>
    <property type="molecule type" value="Genomic_DNA"/>
</dbReference>
<dbReference type="Proteomes" id="UP000050497">
    <property type="component" value="Unassembled WGS sequence"/>
</dbReference>
<evidence type="ECO:0000313" key="7">
    <source>
        <dbReference type="EMBL" id="KPQ10344.1"/>
    </source>
</evidence>
<gene>
    <name evidence="7" type="primary">cfa-2</name>
    <name evidence="8" type="ORF">GA0071312_1093</name>
    <name evidence="7" type="ORF">HLUCCO17_11225</name>
</gene>
<proteinExistence type="inferred from homology"/>
<dbReference type="OrthoDB" id="9782855at2"/>
<evidence type="ECO:0000256" key="6">
    <source>
        <dbReference type="PIRSR" id="PIRSR003085-1"/>
    </source>
</evidence>
<evidence type="ECO:0000313" key="10">
    <source>
        <dbReference type="Proteomes" id="UP000182800"/>
    </source>
</evidence>
<keyword evidence="2 7" id="KW-0489">Methyltransferase</keyword>
<reference evidence="8 10" key="2">
    <citation type="submission" date="2016-08" db="EMBL/GenBank/DDBJ databases">
        <authorList>
            <person name="Varghese N."/>
            <person name="Submissions Spin"/>
        </authorList>
    </citation>
    <scope>NUCLEOTIDE SEQUENCE [LARGE SCALE GENOMIC DNA]</scope>
    <source>
        <strain evidence="8 10">HL-109</strain>
    </source>
</reference>
<evidence type="ECO:0000256" key="5">
    <source>
        <dbReference type="ARBA" id="ARBA00023098"/>
    </source>
</evidence>
<dbReference type="GO" id="GO:0008610">
    <property type="term" value="P:lipid biosynthetic process"/>
    <property type="evidence" value="ECO:0007669"/>
    <property type="project" value="InterPro"/>
</dbReference>
<evidence type="ECO:0000256" key="1">
    <source>
        <dbReference type="ARBA" id="ARBA00010815"/>
    </source>
</evidence>
<keyword evidence="5" id="KW-0443">Lipid metabolism</keyword>
<dbReference type="EC" id="2.1.1.79" evidence="7"/>
<evidence type="ECO:0000313" key="9">
    <source>
        <dbReference type="Proteomes" id="UP000050497"/>
    </source>
</evidence>
<reference evidence="7 9" key="1">
    <citation type="submission" date="2015-09" db="EMBL/GenBank/DDBJ databases">
        <title>Identification and resolution of microdiversity through metagenomic sequencing of parallel consortia.</title>
        <authorList>
            <person name="Nelson W.C."/>
            <person name="Romine M.F."/>
            <person name="Lindemann S.R."/>
        </authorList>
    </citation>
    <scope>NUCLEOTIDE SEQUENCE [LARGE SCALE GENOMIC DNA]</scope>
    <source>
        <strain evidence="7">HL-109</strain>
    </source>
</reference>
<keyword evidence="3 7" id="KW-0808">Transferase</keyword>
<dbReference type="SUPFAM" id="SSF53335">
    <property type="entry name" value="S-adenosyl-L-methionine-dependent methyltransferases"/>
    <property type="match status" value="1"/>
</dbReference>
<dbReference type="PANTHER" id="PTHR43667">
    <property type="entry name" value="CYCLOPROPANE-FATTY-ACYL-PHOSPHOLIPID SYNTHASE"/>
    <property type="match status" value="1"/>
</dbReference>
<dbReference type="EMBL" id="LJSX01000016">
    <property type="protein sequence ID" value="KPQ10344.1"/>
    <property type="molecule type" value="Genomic_DNA"/>
</dbReference>
<dbReference type="AlphaFoldDB" id="A0A0P7ZZB6"/>
<feature type="active site" evidence="6">
    <location>
        <position position="408"/>
    </location>
</feature>
<dbReference type="RefSeq" id="WP_074443899.1">
    <property type="nucleotide sequence ID" value="NZ_FMBM01000001.1"/>
</dbReference>
<dbReference type="Proteomes" id="UP000182800">
    <property type="component" value="Unassembled WGS sequence"/>
</dbReference>
<dbReference type="STRING" id="1653334.GA0071312_1093"/>
<dbReference type="InterPro" id="IPR003333">
    <property type="entry name" value="CMAS"/>
</dbReference>
<dbReference type="Gene3D" id="3.40.50.150">
    <property type="entry name" value="Vaccinia Virus protein VP39"/>
    <property type="match status" value="1"/>
</dbReference>
<keyword evidence="4" id="KW-0949">S-adenosyl-L-methionine</keyword>